<dbReference type="InterPro" id="IPR012657">
    <property type="entry name" value="23S_rRNA-intervening_sequence"/>
</dbReference>
<dbReference type="NCBIfam" id="TIGR02436">
    <property type="entry name" value="four helix bundle protein"/>
    <property type="match status" value="1"/>
</dbReference>
<reference evidence="2" key="1">
    <citation type="submission" date="2017-05" db="EMBL/GenBank/DDBJ databases">
        <authorList>
            <person name="Kirkegaard R."/>
            <person name="Mcilroy J S."/>
        </authorList>
    </citation>
    <scope>NUCLEOTIDE SEQUENCE [LARGE SCALE GENOMIC DNA]</scope>
</reference>
<keyword evidence="1" id="KW-0687">Ribonucleoprotein</keyword>
<sequence>MANRHDQIAYRDLQVWEKSMVLANLVIKAVDEIDAPRKHFRMIEQLESAVTSIPMNIAEGKGRNSKKEFIQFLYISRSSIYETLTLLEIFQQLGWLSEEKFNDLERQAIEIIKMIKGLINAISRSA</sequence>
<proteinExistence type="predicted"/>
<gene>
    <name evidence="1" type="ORF">CFX1CAM_1103</name>
</gene>
<dbReference type="SUPFAM" id="SSF158446">
    <property type="entry name" value="IVS-encoded protein-like"/>
    <property type="match status" value="1"/>
</dbReference>
<dbReference type="CDD" id="cd16377">
    <property type="entry name" value="23S_rRNA_IVP_like"/>
    <property type="match status" value="1"/>
</dbReference>
<dbReference type="Gene3D" id="1.20.1440.60">
    <property type="entry name" value="23S rRNA-intervening sequence"/>
    <property type="match status" value="1"/>
</dbReference>
<dbReference type="Proteomes" id="UP000195514">
    <property type="component" value="Chromosome I"/>
</dbReference>
<keyword evidence="1" id="KW-0689">Ribosomal protein</keyword>
<dbReference type="EMBL" id="LT859958">
    <property type="protein sequence ID" value="SMX54168.1"/>
    <property type="molecule type" value="Genomic_DNA"/>
</dbReference>
<dbReference type="GO" id="GO:0005840">
    <property type="term" value="C:ribosome"/>
    <property type="evidence" value="ECO:0007669"/>
    <property type="project" value="UniProtKB-KW"/>
</dbReference>
<name>A0A1Y6K5K8_9CHLR</name>
<dbReference type="Pfam" id="PF05635">
    <property type="entry name" value="23S_rRNA_IVP"/>
    <property type="match status" value="1"/>
</dbReference>
<organism evidence="1 2">
    <name type="scientific">Candidatus Brevifilum fermentans</name>
    <dbReference type="NCBI Taxonomy" id="1986204"/>
    <lineage>
        <taxon>Bacteria</taxon>
        <taxon>Bacillati</taxon>
        <taxon>Chloroflexota</taxon>
        <taxon>Anaerolineae</taxon>
        <taxon>Anaerolineales</taxon>
        <taxon>Anaerolineaceae</taxon>
        <taxon>Candidatus Brevifilum</taxon>
    </lineage>
</organism>
<dbReference type="AlphaFoldDB" id="A0A1Y6K5K8"/>
<protein>
    <submittedName>
        <fullName evidence="1">S23 ribosomal protein</fullName>
    </submittedName>
</protein>
<accession>A0A1Y6K5K8</accession>
<dbReference type="InterPro" id="IPR036583">
    <property type="entry name" value="23S_rRNA_IVS_sf"/>
</dbReference>
<dbReference type="PANTHER" id="PTHR38471">
    <property type="entry name" value="FOUR HELIX BUNDLE PROTEIN"/>
    <property type="match status" value="1"/>
</dbReference>
<evidence type="ECO:0000313" key="2">
    <source>
        <dbReference type="Proteomes" id="UP000195514"/>
    </source>
</evidence>
<keyword evidence="2" id="KW-1185">Reference proteome</keyword>
<evidence type="ECO:0000313" key="1">
    <source>
        <dbReference type="EMBL" id="SMX54168.1"/>
    </source>
</evidence>
<dbReference type="KEGG" id="abat:CFX1CAM_1103"/>
<dbReference type="PANTHER" id="PTHR38471:SF2">
    <property type="entry name" value="FOUR HELIX BUNDLE PROTEIN"/>
    <property type="match status" value="1"/>
</dbReference>